<reference evidence="2 3" key="1">
    <citation type="journal article" date="2022" name="G3 (Bethesda)">
        <title>Whole-genome sequence and methylome profiling of the almond [Prunus dulcis (Mill.) D.A. Webb] cultivar 'Nonpareil'.</title>
        <authorList>
            <person name="D'Amico-Willman K.M."/>
            <person name="Ouma W.Z."/>
            <person name="Meulia T."/>
            <person name="Sideli G.M."/>
            <person name="Gradziel T.M."/>
            <person name="Fresnedo-Ramirez J."/>
        </authorList>
    </citation>
    <scope>NUCLEOTIDE SEQUENCE [LARGE SCALE GENOMIC DNA]</scope>
    <source>
        <strain evidence="2">Clone GOH B32 T37-40</strain>
    </source>
</reference>
<dbReference type="AlphaFoldDB" id="A0AAD4V2Q8"/>
<evidence type="ECO:0008006" key="4">
    <source>
        <dbReference type="Google" id="ProtNLM"/>
    </source>
</evidence>
<protein>
    <recommendedName>
        <fullName evidence="4">Transcription factor Iwr1 domain-containing protein</fullName>
    </recommendedName>
</protein>
<evidence type="ECO:0000256" key="1">
    <source>
        <dbReference type="SAM" id="MobiDB-lite"/>
    </source>
</evidence>
<name>A0AAD4V2Q8_PRUDU</name>
<accession>A0AAD4V2Q8</accession>
<feature type="region of interest" description="Disordered" evidence="1">
    <location>
        <begin position="1"/>
        <end position="20"/>
    </location>
</feature>
<dbReference type="Proteomes" id="UP001054821">
    <property type="component" value="Chromosome 7"/>
</dbReference>
<gene>
    <name evidence="2" type="ORF">L3X38_036535</name>
</gene>
<dbReference type="EMBL" id="JAJFAZ020000007">
    <property type="protein sequence ID" value="KAI5316828.1"/>
    <property type="molecule type" value="Genomic_DNA"/>
</dbReference>
<evidence type="ECO:0000313" key="3">
    <source>
        <dbReference type="Proteomes" id="UP001054821"/>
    </source>
</evidence>
<keyword evidence="3" id="KW-1185">Reference proteome</keyword>
<sequence length="149" mass="17232">MLESQASASTPTFHFDGSLHPNLHQVDVEADVNTSDYDKGTSFIVVADTLDGDADDEFEDNDEDLNENYEYFQFLDYDYEQYEQERANEEVNVDDHDFDKYVVHEGAESSHKEPGEASSDEYHCNSEDLRSLSEEEEHDEVERVKKTYP</sequence>
<organism evidence="2 3">
    <name type="scientific">Prunus dulcis</name>
    <name type="common">Almond</name>
    <name type="synonym">Amygdalus dulcis</name>
    <dbReference type="NCBI Taxonomy" id="3755"/>
    <lineage>
        <taxon>Eukaryota</taxon>
        <taxon>Viridiplantae</taxon>
        <taxon>Streptophyta</taxon>
        <taxon>Embryophyta</taxon>
        <taxon>Tracheophyta</taxon>
        <taxon>Spermatophyta</taxon>
        <taxon>Magnoliopsida</taxon>
        <taxon>eudicotyledons</taxon>
        <taxon>Gunneridae</taxon>
        <taxon>Pentapetalae</taxon>
        <taxon>rosids</taxon>
        <taxon>fabids</taxon>
        <taxon>Rosales</taxon>
        <taxon>Rosaceae</taxon>
        <taxon>Amygdaloideae</taxon>
        <taxon>Amygdaleae</taxon>
        <taxon>Prunus</taxon>
    </lineage>
</organism>
<feature type="compositionally biased region" description="Basic and acidic residues" evidence="1">
    <location>
        <begin position="83"/>
        <end position="133"/>
    </location>
</feature>
<proteinExistence type="predicted"/>
<comment type="caution">
    <text evidence="2">The sequence shown here is derived from an EMBL/GenBank/DDBJ whole genome shotgun (WGS) entry which is preliminary data.</text>
</comment>
<feature type="compositionally biased region" description="Basic and acidic residues" evidence="1">
    <location>
        <begin position="140"/>
        <end position="149"/>
    </location>
</feature>
<evidence type="ECO:0000313" key="2">
    <source>
        <dbReference type="EMBL" id="KAI5316828.1"/>
    </source>
</evidence>
<feature type="region of interest" description="Disordered" evidence="1">
    <location>
        <begin position="80"/>
        <end position="149"/>
    </location>
</feature>
<feature type="compositionally biased region" description="Polar residues" evidence="1">
    <location>
        <begin position="1"/>
        <end position="12"/>
    </location>
</feature>